<dbReference type="RefSeq" id="WP_121240199.1">
    <property type="nucleotide sequence ID" value="NZ_BHVV01000002.1"/>
</dbReference>
<evidence type="ECO:0000256" key="5">
    <source>
        <dbReference type="ARBA" id="ARBA00022960"/>
    </source>
</evidence>
<feature type="transmembrane region" description="Helical" evidence="8">
    <location>
        <begin position="12"/>
        <end position="32"/>
    </location>
</feature>
<keyword evidence="7 8" id="KW-0472">Membrane</keyword>
<evidence type="ECO:0000256" key="8">
    <source>
        <dbReference type="SAM" id="Phobius"/>
    </source>
</evidence>
<dbReference type="PIRSF" id="PIRSF018472">
    <property type="entry name" value="MreD_proteobac"/>
    <property type="match status" value="1"/>
</dbReference>
<dbReference type="NCBIfam" id="TIGR03426">
    <property type="entry name" value="shape_MreD"/>
    <property type="match status" value="1"/>
</dbReference>
<organism evidence="9 10">
    <name type="scientific">Sulfurisoma sediminicola</name>
    <dbReference type="NCBI Taxonomy" id="1381557"/>
    <lineage>
        <taxon>Bacteria</taxon>
        <taxon>Pseudomonadati</taxon>
        <taxon>Pseudomonadota</taxon>
        <taxon>Betaproteobacteria</taxon>
        <taxon>Nitrosomonadales</taxon>
        <taxon>Sterolibacteriaceae</taxon>
        <taxon>Sulfurisoma</taxon>
    </lineage>
</organism>
<comment type="subcellular location">
    <subcellularLocation>
        <location evidence="1">Cell membrane</location>
        <topology evidence="1">Multi-pass membrane protein</topology>
    </subcellularLocation>
</comment>
<evidence type="ECO:0000256" key="3">
    <source>
        <dbReference type="ARBA" id="ARBA00022475"/>
    </source>
</evidence>
<keyword evidence="3" id="KW-1003">Cell membrane</keyword>
<gene>
    <name evidence="9" type="ORF">DFR35_0842</name>
</gene>
<dbReference type="AlphaFoldDB" id="A0A497XK90"/>
<dbReference type="Pfam" id="PF04093">
    <property type="entry name" value="MreD"/>
    <property type="match status" value="1"/>
</dbReference>
<dbReference type="PANTHER" id="PTHR37484">
    <property type="entry name" value="ROD SHAPE-DETERMINING PROTEIN MRED"/>
    <property type="match status" value="1"/>
</dbReference>
<dbReference type="GO" id="GO:0008360">
    <property type="term" value="P:regulation of cell shape"/>
    <property type="evidence" value="ECO:0007669"/>
    <property type="project" value="UniProtKB-KW"/>
</dbReference>
<keyword evidence="10" id="KW-1185">Reference proteome</keyword>
<dbReference type="InterPro" id="IPR007227">
    <property type="entry name" value="Cell_shape_determining_MreD"/>
</dbReference>
<evidence type="ECO:0000256" key="1">
    <source>
        <dbReference type="ARBA" id="ARBA00004651"/>
    </source>
</evidence>
<dbReference type="GO" id="GO:0005886">
    <property type="term" value="C:plasma membrane"/>
    <property type="evidence" value="ECO:0007669"/>
    <property type="project" value="UniProtKB-SubCell"/>
</dbReference>
<evidence type="ECO:0000313" key="10">
    <source>
        <dbReference type="Proteomes" id="UP000268908"/>
    </source>
</evidence>
<feature type="transmembrane region" description="Helical" evidence="8">
    <location>
        <begin position="108"/>
        <end position="126"/>
    </location>
</feature>
<accession>A0A497XK90</accession>
<evidence type="ECO:0000256" key="6">
    <source>
        <dbReference type="ARBA" id="ARBA00022989"/>
    </source>
</evidence>
<keyword evidence="5" id="KW-0133">Cell shape</keyword>
<dbReference type="Proteomes" id="UP000268908">
    <property type="component" value="Unassembled WGS sequence"/>
</dbReference>
<keyword evidence="6 8" id="KW-1133">Transmembrane helix</keyword>
<dbReference type="PANTHER" id="PTHR37484:SF1">
    <property type="entry name" value="ROD SHAPE-DETERMINING PROTEIN MRED"/>
    <property type="match status" value="1"/>
</dbReference>
<sequence length="174" mass="19368">MNQPTHRSNRILLPARSWFITVTLLLALLLNLVPLGRLPFVPDWVALVLIFWSIHQPLKVGMGTAFFFGIAMDVGDASVMGQHALAYVLLAFAGCGLSRRILWFPLLLQAAHVLPMLLGAQLVMLAARMIGGAEFPGLLWFTSSFVAAALWHPLTYLLLLPQYRPVERDDNRPI</sequence>
<evidence type="ECO:0000256" key="7">
    <source>
        <dbReference type="ARBA" id="ARBA00023136"/>
    </source>
</evidence>
<feature type="transmembrane region" description="Helical" evidence="8">
    <location>
        <begin position="138"/>
        <end position="159"/>
    </location>
</feature>
<evidence type="ECO:0000313" key="9">
    <source>
        <dbReference type="EMBL" id="RLJ68284.1"/>
    </source>
</evidence>
<name>A0A497XK90_9PROT</name>
<evidence type="ECO:0000256" key="2">
    <source>
        <dbReference type="ARBA" id="ARBA00007776"/>
    </source>
</evidence>
<dbReference type="InterPro" id="IPR026034">
    <property type="entry name" value="MreD_proteobac"/>
</dbReference>
<protein>
    <submittedName>
        <fullName evidence="9">Rod shape-determining protein MreD</fullName>
    </submittedName>
</protein>
<dbReference type="EMBL" id="RCCI01000004">
    <property type="protein sequence ID" value="RLJ68284.1"/>
    <property type="molecule type" value="Genomic_DNA"/>
</dbReference>
<comment type="caution">
    <text evidence="9">The sequence shown here is derived from an EMBL/GenBank/DDBJ whole genome shotgun (WGS) entry which is preliminary data.</text>
</comment>
<evidence type="ECO:0000256" key="4">
    <source>
        <dbReference type="ARBA" id="ARBA00022692"/>
    </source>
</evidence>
<feature type="transmembrane region" description="Helical" evidence="8">
    <location>
        <begin position="44"/>
        <end position="72"/>
    </location>
</feature>
<dbReference type="OrthoDB" id="5297408at2"/>
<keyword evidence="4 8" id="KW-0812">Transmembrane</keyword>
<comment type="similarity">
    <text evidence="2">Belongs to the MreD family.</text>
</comment>
<proteinExistence type="inferred from homology"/>
<reference evidence="9 10" key="1">
    <citation type="submission" date="2018-10" db="EMBL/GenBank/DDBJ databases">
        <title>Genomic Encyclopedia of Type Strains, Phase IV (KMG-IV): sequencing the most valuable type-strain genomes for metagenomic binning, comparative biology and taxonomic classification.</title>
        <authorList>
            <person name="Goeker M."/>
        </authorList>
    </citation>
    <scope>NUCLEOTIDE SEQUENCE [LARGE SCALE GENOMIC DNA]</scope>
    <source>
        <strain evidence="9 10">DSM 26916</strain>
    </source>
</reference>